<sequence>MSGLQAIMGFLAPPPFVFEENYSGYEFRWKNLAFRPAMFVKEGLILCIVALLLVAYYLGKSMNQRRAKAWWKIFHDQYSPQFKAMSPLPSQPLISNGPATYLHYLTGRRNLLSLHMALNLLPRHNFIQLIQDLVFSVIDPVSQSAEDEIVLDFTLGENGKGQLGEGPGVWAAVDKSGVLTSIRKQRWDVVSICATFTKAAEYPTLPNTHMVLTETADSSDFILKASNIGLIEALKDPRTAKWFKSLVITDQPSKRPSKGPVAEGAKSRHLILTLRLPAESQMQEATPWIQIALNLVDMMAKNSVKPETTRKLKKVRADVDQELAREYQREVQEETGETEEEKRAAKRRAEEKRRALLSPEEQRRLEEKERKKAQKKVQGRTTRR</sequence>
<comment type="caution">
    <text evidence="1">The sequence shown here is derived from an EMBL/GenBank/DDBJ whole genome shotgun (WGS) entry which is preliminary data.</text>
</comment>
<dbReference type="Proteomes" id="UP001227268">
    <property type="component" value="Unassembled WGS sequence"/>
</dbReference>
<evidence type="ECO:0000313" key="1">
    <source>
        <dbReference type="EMBL" id="KAJ9107422.1"/>
    </source>
</evidence>
<evidence type="ECO:0000313" key="2">
    <source>
        <dbReference type="Proteomes" id="UP001227268"/>
    </source>
</evidence>
<reference evidence="1" key="1">
    <citation type="submission" date="2023-04" db="EMBL/GenBank/DDBJ databases">
        <title>Draft Genome sequencing of Naganishia species isolated from polar environments using Oxford Nanopore Technology.</title>
        <authorList>
            <person name="Leo P."/>
            <person name="Venkateswaran K."/>
        </authorList>
    </citation>
    <scope>NUCLEOTIDE SEQUENCE</scope>
    <source>
        <strain evidence="1">MNA-CCFEE 5423</strain>
    </source>
</reference>
<protein>
    <submittedName>
        <fullName evidence="1">Uncharacterized protein</fullName>
    </submittedName>
</protein>
<accession>A0ACC2W706</accession>
<gene>
    <name evidence="1" type="ORF">QFC21_000873</name>
</gene>
<dbReference type="EMBL" id="JASBWT010000002">
    <property type="protein sequence ID" value="KAJ9107422.1"/>
    <property type="molecule type" value="Genomic_DNA"/>
</dbReference>
<name>A0ACC2W706_9TREE</name>
<keyword evidence="2" id="KW-1185">Reference proteome</keyword>
<proteinExistence type="predicted"/>
<organism evidence="1 2">
    <name type="scientific">Naganishia friedmannii</name>
    <dbReference type="NCBI Taxonomy" id="89922"/>
    <lineage>
        <taxon>Eukaryota</taxon>
        <taxon>Fungi</taxon>
        <taxon>Dikarya</taxon>
        <taxon>Basidiomycota</taxon>
        <taxon>Agaricomycotina</taxon>
        <taxon>Tremellomycetes</taxon>
        <taxon>Filobasidiales</taxon>
        <taxon>Filobasidiaceae</taxon>
        <taxon>Naganishia</taxon>
    </lineage>
</organism>